<feature type="region of interest" description="Disordered" evidence="1">
    <location>
        <begin position="106"/>
        <end position="147"/>
    </location>
</feature>
<reference evidence="2" key="2">
    <citation type="submission" date="2025-08" db="UniProtKB">
        <authorList>
            <consortium name="Ensembl"/>
        </authorList>
    </citation>
    <scope>IDENTIFICATION</scope>
</reference>
<dbReference type="InterPro" id="IPR028003">
    <property type="entry name" value="KDF1"/>
</dbReference>
<dbReference type="Proteomes" id="UP000694397">
    <property type="component" value="Chromosome 18"/>
</dbReference>
<feature type="region of interest" description="Disordered" evidence="1">
    <location>
        <begin position="174"/>
        <end position="201"/>
    </location>
</feature>
<dbReference type="GO" id="GO:0010482">
    <property type="term" value="P:regulation of epidermal cell division"/>
    <property type="evidence" value="ECO:0007669"/>
    <property type="project" value="TreeGrafter"/>
</dbReference>
<protein>
    <submittedName>
        <fullName evidence="2">Keratinocyte differentiation factor 1a</fullName>
    </submittedName>
</protein>
<dbReference type="RefSeq" id="XP_018590064.2">
    <property type="nucleotide sequence ID" value="XM_018734548.2"/>
</dbReference>
<dbReference type="GeneID" id="108923654"/>
<feature type="compositionally biased region" description="Basic and acidic residues" evidence="1">
    <location>
        <begin position="17"/>
        <end position="39"/>
    </location>
</feature>
<proteinExistence type="predicted"/>
<feature type="compositionally biased region" description="Polar residues" evidence="1">
    <location>
        <begin position="351"/>
        <end position="370"/>
    </location>
</feature>
<feature type="compositionally biased region" description="Basic and acidic residues" evidence="1">
    <location>
        <begin position="294"/>
        <end position="318"/>
    </location>
</feature>
<dbReference type="Ensembl" id="ENSSFOT00015046593.1">
    <property type="protein sequence ID" value="ENSSFOP00015054036.1"/>
    <property type="gene ID" value="ENSSFOG00015032097.1"/>
</dbReference>
<reference evidence="2" key="3">
    <citation type="submission" date="2025-09" db="UniProtKB">
        <authorList>
            <consortium name="Ensembl"/>
        </authorList>
    </citation>
    <scope>IDENTIFICATION</scope>
</reference>
<dbReference type="PANTHER" id="PTHR35085">
    <property type="entry name" value="KERATINOCYTE DIFFERENTIATION FACTOR 1"/>
    <property type="match status" value="1"/>
</dbReference>
<dbReference type="AlphaFoldDB" id="A0A8C9TRR5"/>
<evidence type="ECO:0000313" key="3">
    <source>
        <dbReference type="Proteomes" id="UP000694397"/>
    </source>
</evidence>
<evidence type="ECO:0000256" key="1">
    <source>
        <dbReference type="SAM" id="MobiDB-lite"/>
    </source>
</evidence>
<evidence type="ECO:0000313" key="2">
    <source>
        <dbReference type="Ensembl" id="ENSSFOP00015054036.1"/>
    </source>
</evidence>
<dbReference type="OrthoDB" id="8640515at2759"/>
<gene>
    <name evidence="2" type="primary">kdf1a</name>
</gene>
<accession>A0A8C9TRR5</accession>
<dbReference type="PANTHER" id="PTHR35085:SF1">
    <property type="entry name" value="KERATINOCYTE DIFFERENTIATION FACTOR 1"/>
    <property type="match status" value="1"/>
</dbReference>
<feature type="region of interest" description="Disordered" evidence="1">
    <location>
        <begin position="1"/>
        <end position="65"/>
    </location>
</feature>
<feature type="region of interest" description="Disordered" evidence="1">
    <location>
        <begin position="285"/>
        <end position="379"/>
    </location>
</feature>
<reference evidence="2 3" key="1">
    <citation type="submission" date="2019-04" db="EMBL/GenBank/DDBJ databases">
        <authorList>
            <consortium name="Wellcome Sanger Institute Data Sharing"/>
        </authorList>
    </citation>
    <scope>NUCLEOTIDE SEQUENCE [LARGE SCALE GENOMIC DNA]</scope>
</reference>
<dbReference type="Pfam" id="PF15551">
    <property type="entry name" value="DUF4656"/>
    <property type="match status" value="1"/>
</dbReference>
<organism evidence="2 3">
    <name type="scientific">Scleropages formosus</name>
    <name type="common">Asian bonytongue</name>
    <name type="synonym">Osteoglossum formosum</name>
    <dbReference type="NCBI Taxonomy" id="113540"/>
    <lineage>
        <taxon>Eukaryota</taxon>
        <taxon>Metazoa</taxon>
        <taxon>Chordata</taxon>
        <taxon>Craniata</taxon>
        <taxon>Vertebrata</taxon>
        <taxon>Euteleostomi</taxon>
        <taxon>Actinopterygii</taxon>
        <taxon>Neopterygii</taxon>
        <taxon>Teleostei</taxon>
        <taxon>Osteoglossocephala</taxon>
        <taxon>Osteoglossomorpha</taxon>
        <taxon>Osteoglossiformes</taxon>
        <taxon>Osteoglossidae</taxon>
        <taxon>Scleropages</taxon>
    </lineage>
</organism>
<dbReference type="RefSeq" id="XP_029115706.1">
    <property type="nucleotide sequence ID" value="XM_029259873.1"/>
</dbReference>
<keyword evidence="3" id="KW-1185">Reference proteome</keyword>
<name>A0A8C9TRR5_SCLFO</name>
<dbReference type="GeneTree" id="ENSGT00390000016565"/>
<dbReference type="GO" id="GO:0030054">
    <property type="term" value="C:cell junction"/>
    <property type="evidence" value="ECO:0007669"/>
    <property type="project" value="TreeGrafter"/>
</dbReference>
<dbReference type="GO" id="GO:0003334">
    <property type="term" value="P:keratinocyte development"/>
    <property type="evidence" value="ECO:0007669"/>
    <property type="project" value="InterPro"/>
</dbReference>
<sequence>MPGHTARAPSKSRSHPRHLDRQEARGYRNSQERYGEAQRPRKVHARLPDRRESETLGFIPGSAEAESPASAPACGPCASLGSWSGCVALVCCVLTCGLYGAPEPCAGAAESSTDPDPGASPVKADTEAQRPEPNGLDSAPRPGKLPASDSFRYRDVCFRGQKVEYTEVDRGGCGASRRYRPPGATGSKGESQRPVSNTSIYSREDLDLDDLSDSNTDIDTLITRKLLELYKLHQIEQLALCTSDSSFSRRTNEISDLINSIAQNYNLQEQEAECRLVQGVIRISTRKSKRPSHAHRDRESAFNGRLDKTLPDSGHETMLDSFGSSETEPEVKVSEQTSSDELARKMRLQSGRGSSYSSPYQQEMETNFSGTPLLHSVKP</sequence>